<organism evidence="1 2">
    <name type="scientific">Archangium minus</name>
    <dbReference type="NCBI Taxonomy" id="83450"/>
    <lineage>
        <taxon>Bacteria</taxon>
        <taxon>Pseudomonadati</taxon>
        <taxon>Myxococcota</taxon>
        <taxon>Myxococcia</taxon>
        <taxon>Myxococcales</taxon>
        <taxon>Cystobacterineae</taxon>
        <taxon>Archangiaceae</taxon>
        <taxon>Archangium</taxon>
    </lineage>
</organism>
<protein>
    <submittedName>
        <fullName evidence="1">TIGR02265 family protein</fullName>
    </submittedName>
</protein>
<dbReference type="RefSeq" id="WP_395809555.1">
    <property type="nucleotide sequence ID" value="NZ_CP043494.1"/>
</dbReference>
<accession>A0ABY9X4Z3</accession>
<dbReference type="Proteomes" id="UP001611383">
    <property type="component" value="Chromosome"/>
</dbReference>
<evidence type="ECO:0000313" key="1">
    <source>
        <dbReference type="EMBL" id="WNG50457.1"/>
    </source>
</evidence>
<sequence length="204" mass="22867">MINAAISWSVSPRDGGQFWGQRMALATSEDMARGLFLQSALKAVRELGDEALEKRCISACGQARFFDFFNYPIRQHLQMLSAAMPALAARHGDVEQALWLMGHCVAMDFLESEAGRTMQVLVRGEAKRLVNNLPSTYQVSVNGVRSVKWTGPQCCRFSMKRDFLPAAFHEGMLVAMLERMDASKVKVVGRQVDVLDSEYDISWQ</sequence>
<proteinExistence type="predicted"/>
<dbReference type="EMBL" id="CP043494">
    <property type="protein sequence ID" value="WNG50457.1"/>
    <property type="molecule type" value="Genomic_DNA"/>
</dbReference>
<dbReference type="Pfam" id="PF09536">
    <property type="entry name" value="DUF2378"/>
    <property type="match status" value="1"/>
</dbReference>
<gene>
    <name evidence="1" type="ORF">F0U60_44760</name>
</gene>
<dbReference type="NCBIfam" id="TIGR02265">
    <property type="entry name" value="Mxa_TIGR02265"/>
    <property type="match status" value="1"/>
</dbReference>
<evidence type="ECO:0000313" key="2">
    <source>
        <dbReference type="Proteomes" id="UP001611383"/>
    </source>
</evidence>
<reference evidence="1 2" key="1">
    <citation type="submission" date="2019-08" db="EMBL/GenBank/DDBJ databases">
        <title>Archangium and Cystobacter genomes.</title>
        <authorList>
            <person name="Chen I.-C.K."/>
            <person name="Wielgoss S."/>
        </authorList>
    </citation>
    <scope>NUCLEOTIDE SEQUENCE [LARGE SCALE GENOMIC DNA]</scope>
    <source>
        <strain evidence="1 2">Cbm 6</strain>
    </source>
</reference>
<name>A0ABY9X4Z3_9BACT</name>
<keyword evidence="2" id="KW-1185">Reference proteome</keyword>
<dbReference type="InterPro" id="IPR011751">
    <property type="entry name" value="Mxa_paralog_2265"/>
</dbReference>